<dbReference type="EMBL" id="CP020612">
    <property type="protein sequence ID" value="ARJ70019.1"/>
    <property type="molecule type" value="Genomic_DNA"/>
</dbReference>
<dbReference type="AlphaFoldDB" id="A0A1W6CZ07"/>
<comment type="similarity">
    <text evidence="1">Belongs to the peptidase M32 family.</text>
</comment>
<dbReference type="PRINTS" id="PR00998">
    <property type="entry name" value="CRBOXYPTASET"/>
</dbReference>
<dbReference type="OrthoDB" id="9772308at2"/>
<evidence type="ECO:0000256" key="2">
    <source>
        <dbReference type="PIRSR" id="PIRSR006615-1"/>
    </source>
</evidence>
<dbReference type="SUPFAM" id="SSF55486">
    <property type="entry name" value="Metalloproteases ('zincins'), catalytic domain"/>
    <property type="match status" value="1"/>
</dbReference>
<keyword evidence="5" id="KW-1185">Reference proteome</keyword>
<keyword evidence="1 2" id="KW-0479">Metal-binding</keyword>
<reference evidence="4 5" key="1">
    <citation type="submission" date="2017-03" db="EMBL/GenBank/DDBJ databases">
        <title>Genome sequence of Paracoccus contaminans isolated from a water microcosm.</title>
        <authorList>
            <person name="Aurass P."/>
            <person name="Karste S."/>
            <person name="Trost E."/>
            <person name="Glaeser S.P."/>
            <person name="Kaempfer P."/>
            <person name="Flieger A."/>
        </authorList>
    </citation>
    <scope>NUCLEOTIDE SEQUENCE [LARGE SCALE GENOMIC DNA]</scope>
    <source>
        <strain evidence="5">RKI 16-01929T\LMG 29738T\CCM 8701T\CIP 111112T</strain>
    </source>
</reference>
<feature type="binding site" evidence="2">
    <location>
        <position position="269"/>
    </location>
    <ligand>
        <name>Zn(2+)</name>
        <dbReference type="ChEBI" id="CHEBI:29105"/>
        <note>catalytic</note>
    </ligand>
</feature>
<dbReference type="PANTHER" id="PTHR34217:SF1">
    <property type="entry name" value="CARBOXYPEPTIDASE 1"/>
    <property type="match status" value="1"/>
</dbReference>
<evidence type="ECO:0000256" key="3">
    <source>
        <dbReference type="PIRSR" id="PIRSR006615-2"/>
    </source>
</evidence>
<dbReference type="Pfam" id="PF02074">
    <property type="entry name" value="Peptidase_M32"/>
    <property type="match status" value="1"/>
</dbReference>
<dbReference type="GO" id="GO:0006508">
    <property type="term" value="P:proteolysis"/>
    <property type="evidence" value="ECO:0007669"/>
    <property type="project" value="UniProtKB-UniRule"/>
</dbReference>
<dbReference type="GO" id="GO:0004181">
    <property type="term" value="F:metallocarboxypeptidase activity"/>
    <property type="evidence" value="ECO:0007669"/>
    <property type="project" value="UniProtKB-UniRule"/>
</dbReference>
<dbReference type="GO" id="GO:0046872">
    <property type="term" value="F:metal ion binding"/>
    <property type="evidence" value="ECO:0007669"/>
    <property type="project" value="UniProtKB-KW"/>
</dbReference>
<dbReference type="Gene3D" id="1.10.1370.30">
    <property type="match status" value="1"/>
</dbReference>
<keyword evidence="2" id="KW-0862">Zinc</keyword>
<dbReference type="Proteomes" id="UP000193017">
    <property type="component" value="Chromosome"/>
</dbReference>
<keyword evidence="1" id="KW-0482">Metalloprotease</keyword>
<evidence type="ECO:0000256" key="1">
    <source>
        <dbReference type="PIRNR" id="PIRNR006615"/>
    </source>
</evidence>
<organism evidence="4 5">
    <name type="scientific">Paracoccus contaminans</name>
    <dbReference type="NCBI Taxonomy" id="1945662"/>
    <lineage>
        <taxon>Bacteria</taxon>
        <taxon>Pseudomonadati</taxon>
        <taxon>Pseudomonadota</taxon>
        <taxon>Alphaproteobacteria</taxon>
        <taxon>Rhodobacterales</taxon>
        <taxon>Paracoccaceae</taxon>
        <taxon>Paracoccus</taxon>
    </lineage>
</organism>
<dbReference type="InterPro" id="IPR001333">
    <property type="entry name" value="Peptidase_M32_Taq"/>
</dbReference>
<sequence>MTTAAADTAMNALIAFQRQTEALSAVAERLSWDQETVMPRGAAEQRAEEMGAMESVLHERRTDPRIGEWLDAAVAQTPAEERTLVLVAREFGRASAIPADLAAELARQTSLSHGIWAAARAADAPQDFLPTLHQIVLLKQDEANALVAAGFGGGDPYDALLDDYEPGATQAELAALFAAMRPRLVALREDVLGAPDQPRPLDSRIAQEAQLRLARACAAAFGYDWTRGRMDLAVHPFSSGRWQDSRITTRVIEAEPLNCIYSTIHEVGHSSYELGIDPDYAFTPLGRGVSMGVHESQSRIYENQMGRGRAFTGWLFQRMQDMAGDLPAPDADAFYRSVNRVTPGHIRTESDEVQYNLHIMMRFDLERDLISGKLSTDDLEEAWNARFLKDFGVAVDRPANGMLQDVHWSAGLFGYFPTYALGNVYAGCLNLAMRAAVPDLDESLGRGEAAPGVEWLRENLQRHGGLHEPRALIERAAGAPVTPEPLLDYLEDKFAAIYRL</sequence>
<accession>A0A1W6CZ07</accession>
<dbReference type="KEGG" id="pcon:B0A89_10650"/>
<keyword evidence="1" id="KW-0645">Protease</keyword>
<name>A0A1W6CZ07_9RHOB</name>
<gene>
    <name evidence="4" type="ORF">B0A89_10650</name>
</gene>
<keyword evidence="1" id="KW-0378">Hydrolase</keyword>
<dbReference type="RefSeq" id="WP_085378137.1">
    <property type="nucleotide sequence ID" value="NZ_CP020612.1"/>
</dbReference>
<comment type="catalytic activity">
    <reaction evidence="1">
        <text>Release of a C-terminal amino acid with broad specificity, except for -Pro.</text>
        <dbReference type="EC" id="3.4.17.19"/>
    </reaction>
</comment>
<evidence type="ECO:0000313" key="4">
    <source>
        <dbReference type="EMBL" id="ARJ70019.1"/>
    </source>
</evidence>
<feature type="binding site" evidence="2">
    <location>
        <position position="265"/>
    </location>
    <ligand>
        <name>Zn(2+)</name>
        <dbReference type="ChEBI" id="CHEBI:29105"/>
        <note>catalytic</note>
    </ligand>
</feature>
<dbReference type="PANTHER" id="PTHR34217">
    <property type="entry name" value="METAL-DEPENDENT CARBOXYPEPTIDASE"/>
    <property type="match status" value="1"/>
</dbReference>
<dbReference type="PIRSF" id="PIRSF006615">
    <property type="entry name" value="Zn_crbxpep_Taq"/>
    <property type="match status" value="1"/>
</dbReference>
<protein>
    <recommendedName>
        <fullName evidence="1">Metal-dependent carboxypeptidase</fullName>
        <ecNumber evidence="1">3.4.17.19</ecNumber>
    </recommendedName>
</protein>
<feature type="active site" description="Proton donor/acceptor" evidence="3">
    <location>
        <position position="266"/>
    </location>
</feature>
<keyword evidence="1 4" id="KW-0121">Carboxypeptidase</keyword>
<evidence type="ECO:0000313" key="5">
    <source>
        <dbReference type="Proteomes" id="UP000193017"/>
    </source>
</evidence>
<dbReference type="STRING" id="1945662.B0A89_10650"/>
<feature type="binding site" evidence="2">
    <location>
        <position position="295"/>
    </location>
    <ligand>
        <name>Zn(2+)</name>
        <dbReference type="ChEBI" id="CHEBI:29105"/>
        <note>catalytic</note>
    </ligand>
</feature>
<comment type="function">
    <text evidence="1">Broad specificity carboxypetidase that releases amino acids sequentially from the C-terminus, including neutral, aromatic, polar and basic residues.</text>
</comment>
<comment type="cofactor">
    <cofactor evidence="2">
        <name>Zn(2+)</name>
        <dbReference type="ChEBI" id="CHEBI:29105"/>
    </cofactor>
    <text evidence="2">Binds 1 zinc ion per subunit.</text>
</comment>
<dbReference type="EC" id="3.4.17.19" evidence="1"/>
<proteinExistence type="inferred from homology"/>
<dbReference type="CDD" id="cd06460">
    <property type="entry name" value="M32_Taq"/>
    <property type="match status" value="1"/>
</dbReference>
<dbReference type="PROSITE" id="PS52034">
    <property type="entry name" value="PEPTIDASE_M32"/>
    <property type="match status" value="1"/>
</dbReference>